<dbReference type="AlphaFoldDB" id="X1MR53"/>
<name>X1MR53_9ZZZZ</name>
<gene>
    <name evidence="1" type="ORF">S06H3_08461</name>
</gene>
<sequence>LETPYTNFSRGKCLTFIGTEGHSEWRQTYQQTNQTIYYETDKSNREPE</sequence>
<organism evidence="1">
    <name type="scientific">marine sediment metagenome</name>
    <dbReference type="NCBI Taxonomy" id="412755"/>
    <lineage>
        <taxon>unclassified sequences</taxon>
        <taxon>metagenomes</taxon>
        <taxon>ecological metagenomes</taxon>
    </lineage>
</organism>
<dbReference type="EMBL" id="BARV01003572">
    <property type="protein sequence ID" value="GAI08864.1"/>
    <property type="molecule type" value="Genomic_DNA"/>
</dbReference>
<accession>X1MR53</accession>
<proteinExistence type="predicted"/>
<protein>
    <submittedName>
        <fullName evidence="1">Uncharacterized protein</fullName>
    </submittedName>
</protein>
<comment type="caution">
    <text evidence="1">The sequence shown here is derived from an EMBL/GenBank/DDBJ whole genome shotgun (WGS) entry which is preliminary data.</text>
</comment>
<feature type="non-terminal residue" evidence="1">
    <location>
        <position position="1"/>
    </location>
</feature>
<reference evidence="1" key="1">
    <citation type="journal article" date="2014" name="Front. Microbiol.">
        <title>High frequency of phylogenetically diverse reductive dehalogenase-homologous genes in deep subseafloor sedimentary metagenomes.</title>
        <authorList>
            <person name="Kawai M."/>
            <person name="Futagami T."/>
            <person name="Toyoda A."/>
            <person name="Takaki Y."/>
            <person name="Nishi S."/>
            <person name="Hori S."/>
            <person name="Arai W."/>
            <person name="Tsubouchi T."/>
            <person name="Morono Y."/>
            <person name="Uchiyama I."/>
            <person name="Ito T."/>
            <person name="Fujiyama A."/>
            <person name="Inagaki F."/>
            <person name="Takami H."/>
        </authorList>
    </citation>
    <scope>NUCLEOTIDE SEQUENCE</scope>
    <source>
        <strain evidence="1">Expedition CK06-06</strain>
    </source>
</reference>
<evidence type="ECO:0000313" key="1">
    <source>
        <dbReference type="EMBL" id="GAI08864.1"/>
    </source>
</evidence>